<dbReference type="PANTHER" id="PTHR13696">
    <property type="entry name" value="P-LOOP CONTAINING NUCLEOSIDE TRIPHOSPHATE HYDROLASE"/>
    <property type="match status" value="1"/>
</dbReference>
<feature type="domain" description="AAA" evidence="1">
    <location>
        <begin position="3"/>
        <end position="174"/>
    </location>
</feature>
<gene>
    <name evidence="2" type="ORF">HGP28_17855</name>
</gene>
<dbReference type="EMBL" id="JABAIK010000028">
    <property type="protein sequence ID" value="NLS14726.1"/>
    <property type="molecule type" value="Genomic_DNA"/>
</dbReference>
<dbReference type="PANTHER" id="PTHR13696:SF99">
    <property type="entry name" value="COBYRINIC ACID AC-DIAMIDE SYNTHASE"/>
    <property type="match status" value="1"/>
</dbReference>
<name>A0A7X8YIM0_9VIBR</name>
<dbReference type="SUPFAM" id="SSF52540">
    <property type="entry name" value="P-loop containing nucleoside triphosphate hydrolases"/>
    <property type="match status" value="1"/>
</dbReference>
<evidence type="ECO:0000259" key="1">
    <source>
        <dbReference type="Pfam" id="PF13614"/>
    </source>
</evidence>
<proteinExistence type="predicted"/>
<dbReference type="InterPro" id="IPR027417">
    <property type="entry name" value="P-loop_NTPase"/>
</dbReference>
<accession>A0A7X8YIM0</accession>
<evidence type="ECO:0000313" key="3">
    <source>
        <dbReference type="Proteomes" id="UP000535589"/>
    </source>
</evidence>
<organism evidence="2 3">
    <name type="scientific">Vibrio agarilyticus</name>
    <dbReference type="NCBI Taxonomy" id="2726741"/>
    <lineage>
        <taxon>Bacteria</taxon>
        <taxon>Pseudomonadati</taxon>
        <taxon>Pseudomonadota</taxon>
        <taxon>Gammaproteobacteria</taxon>
        <taxon>Vibrionales</taxon>
        <taxon>Vibrionaceae</taxon>
        <taxon>Vibrio</taxon>
    </lineage>
</organism>
<sequence>MTQIITVGNGKGGVTKTTTAVNLSYELSKKGKRTLIIDFDGQGDTTKFYLEDETPHYLGDVLLDRKFDINQAIYPALVNGAVQDNLFIIPARFDDAMTKLDMDLFSAPKREERLKLQLQKISEPFDYIVIDTQPGTSVLGLNAINAATRFLFPTDYSEHSIDGIEKLLTHIQDVLFVEEDEINYTVLPVKIDNRKKRKNEYGESYTSERWANKVAKTKIMDRSVFDDAEREHLPLSVFSKGHVAARYYSSLAAEIIND</sequence>
<dbReference type="RefSeq" id="WP_138222990.1">
    <property type="nucleotide sequence ID" value="NZ_JABAIK010000028.1"/>
</dbReference>
<dbReference type="AlphaFoldDB" id="A0A7X8YIM0"/>
<protein>
    <submittedName>
        <fullName evidence="2">ParA family protein</fullName>
    </submittedName>
</protein>
<reference evidence="2 3" key="1">
    <citation type="submission" date="2020-04" db="EMBL/GenBank/DDBJ databases">
        <title>Vibrio sp. SM6, a novel species isolated from seawater.</title>
        <authorList>
            <person name="Wang X."/>
        </authorList>
    </citation>
    <scope>NUCLEOTIDE SEQUENCE [LARGE SCALE GENOMIC DNA]</scope>
    <source>
        <strain evidence="2 3">SM6</strain>
    </source>
</reference>
<keyword evidence="3" id="KW-1185">Reference proteome</keyword>
<evidence type="ECO:0000313" key="2">
    <source>
        <dbReference type="EMBL" id="NLS14726.1"/>
    </source>
</evidence>
<dbReference type="Proteomes" id="UP000535589">
    <property type="component" value="Unassembled WGS sequence"/>
</dbReference>
<dbReference type="Gene3D" id="3.40.50.300">
    <property type="entry name" value="P-loop containing nucleotide triphosphate hydrolases"/>
    <property type="match status" value="1"/>
</dbReference>
<dbReference type="CDD" id="cd02042">
    <property type="entry name" value="ParAB_family"/>
    <property type="match status" value="1"/>
</dbReference>
<comment type="caution">
    <text evidence="2">The sequence shown here is derived from an EMBL/GenBank/DDBJ whole genome shotgun (WGS) entry which is preliminary data.</text>
</comment>
<dbReference type="Pfam" id="PF13614">
    <property type="entry name" value="AAA_31"/>
    <property type="match status" value="1"/>
</dbReference>
<dbReference type="InterPro" id="IPR025669">
    <property type="entry name" value="AAA_dom"/>
</dbReference>
<dbReference type="InterPro" id="IPR050678">
    <property type="entry name" value="DNA_Partitioning_ATPase"/>
</dbReference>